<dbReference type="AlphaFoldDB" id="A0A0K2TF17"/>
<proteinExistence type="predicted"/>
<name>A0A0K2TF17_LEPSM</name>
<sequence length="55" mass="6666">FSYITNEKKMNFLYKHYNTKILHPVIFLLDTYQTTKKKILKEICLTTNQPTNKRT</sequence>
<dbReference type="EMBL" id="HACA01007069">
    <property type="protein sequence ID" value="CDW24430.1"/>
    <property type="molecule type" value="Transcribed_RNA"/>
</dbReference>
<evidence type="ECO:0000313" key="1">
    <source>
        <dbReference type="EMBL" id="CDW24430.1"/>
    </source>
</evidence>
<accession>A0A0K2TF17</accession>
<reference evidence="1" key="1">
    <citation type="submission" date="2014-05" db="EMBL/GenBank/DDBJ databases">
        <authorList>
            <person name="Chronopoulou M."/>
        </authorList>
    </citation>
    <scope>NUCLEOTIDE SEQUENCE</scope>
    <source>
        <tissue evidence="1">Whole organism</tissue>
    </source>
</reference>
<organism evidence="1">
    <name type="scientific">Lepeophtheirus salmonis</name>
    <name type="common">Salmon louse</name>
    <name type="synonym">Caligus salmonis</name>
    <dbReference type="NCBI Taxonomy" id="72036"/>
    <lineage>
        <taxon>Eukaryota</taxon>
        <taxon>Metazoa</taxon>
        <taxon>Ecdysozoa</taxon>
        <taxon>Arthropoda</taxon>
        <taxon>Crustacea</taxon>
        <taxon>Multicrustacea</taxon>
        <taxon>Hexanauplia</taxon>
        <taxon>Copepoda</taxon>
        <taxon>Siphonostomatoida</taxon>
        <taxon>Caligidae</taxon>
        <taxon>Lepeophtheirus</taxon>
    </lineage>
</organism>
<protein>
    <submittedName>
        <fullName evidence="1">Uncharacterized protein</fullName>
    </submittedName>
</protein>
<feature type="non-terminal residue" evidence="1">
    <location>
        <position position="1"/>
    </location>
</feature>